<sequence>MEADADDGEDFSTAEDMSCTSCTCEDEAEPAVDRPKKKKSRRRRAKPRQANVWATAAVPVPKVTMKAGADALRGITRKARSSWGPCAQETAAGQGKKGKKEEKPMKDLGEFKAPSSPPLFVRNRTIPVALDNILHDRHPDPRVKAALKRAIVETSDSLGILTHLVTVYLNHKAEADPTFFHLLDPKYICQVFTRIARLPFHGGTDVVDDPHIEPYIAQHPVSAAVLSRIQKGSNRRCHDAVGQSIVTAAWALHQDEMWRELLDARRLKHAFDRYSKVQSAAEHIVERVCPLKSASGRQRIIFFGAASFKARKGHASCPRKKVIRVFACRAIVAMTSEWGSTCRCPGCGARTTMGPDYRTRECTSTPEDCPLVAAFLSVFNRDNGASSTIGVRGFCTCCDIPHVVPGFTRGRVATENDTDTSDED</sequence>
<dbReference type="Proteomes" id="UP000664859">
    <property type="component" value="Unassembled WGS sequence"/>
</dbReference>
<gene>
    <name evidence="2" type="ORF">JKP88DRAFT_328556</name>
</gene>
<feature type="compositionally biased region" description="Basic residues" evidence="1">
    <location>
        <begin position="35"/>
        <end position="47"/>
    </location>
</feature>
<evidence type="ECO:0000313" key="2">
    <source>
        <dbReference type="EMBL" id="KAG5178797.1"/>
    </source>
</evidence>
<feature type="region of interest" description="Disordered" evidence="1">
    <location>
        <begin position="80"/>
        <end position="114"/>
    </location>
</feature>
<dbReference type="EMBL" id="JAFCMP010000512">
    <property type="protein sequence ID" value="KAG5178797.1"/>
    <property type="molecule type" value="Genomic_DNA"/>
</dbReference>
<comment type="caution">
    <text evidence="2">The sequence shown here is derived from an EMBL/GenBank/DDBJ whole genome shotgun (WGS) entry which is preliminary data.</text>
</comment>
<feature type="region of interest" description="Disordered" evidence="1">
    <location>
        <begin position="1"/>
        <end position="53"/>
    </location>
</feature>
<reference evidence="2" key="1">
    <citation type="submission" date="2021-02" db="EMBL/GenBank/DDBJ databases">
        <title>First Annotated Genome of the Yellow-green Alga Tribonema minus.</title>
        <authorList>
            <person name="Mahan K.M."/>
        </authorList>
    </citation>
    <scope>NUCLEOTIDE SEQUENCE</scope>
    <source>
        <strain evidence="2">UTEX B ZZ1240</strain>
    </source>
</reference>
<proteinExistence type="predicted"/>
<keyword evidence="3" id="KW-1185">Reference proteome</keyword>
<evidence type="ECO:0000256" key="1">
    <source>
        <dbReference type="SAM" id="MobiDB-lite"/>
    </source>
</evidence>
<evidence type="ECO:0000313" key="3">
    <source>
        <dbReference type="Proteomes" id="UP000664859"/>
    </source>
</evidence>
<feature type="compositionally biased region" description="Acidic residues" evidence="1">
    <location>
        <begin position="1"/>
        <end position="13"/>
    </location>
</feature>
<organism evidence="2 3">
    <name type="scientific">Tribonema minus</name>
    <dbReference type="NCBI Taxonomy" id="303371"/>
    <lineage>
        <taxon>Eukaryota</taxon>
        <taxon>Sar</taxon>
        <taxon>Stramenopiles</taxon>
        <taxon>Ochrophyta</taxon>
        <taxon>PX clade</taxon>
        <taxon>Xanthophyceae</taxon>
        <taxon>Tribonematales</taxon>
        <taxon>Tribonemataceae</taxon>
        <taxon>Tribonema</taxon>
    </lineage>
</organism>
<protein>
    <submittedName>
        <fullName evidence="2">Uncharacterized protein</fullName>
    </submittedName>
</protein>
<name>A0A836CAY1_9STRA</name>
<accession>A0A836CAY1</accession>
<dbReference type="AlphaFoldDB" id="A0A836CAY1"/>
<feature type="compositionally biased region" description="Basic and acidic residues" evidence="1">
    <location>
        <begin position="99"/>
        <end position="110"/>
    </location>
</feature>